<gene>
    <name evidence="3" type="primary">yigP</name>
    <name evidence="1" type="synonym">ubiJ</name>
    <name evidence="3" type="ORF">TUM4630_18590</name>
</gene>
<dbReference type="InterPro" id="IPR038989">
    <property type="entry name" value="UbiJ"/>
</dbReference>
<dbReference type="EMBL" id="BPFB01000018">
    <property type="protein sequence ID" value="GIU46847.1"/>
    <property type="molecule type" value="Genomic_DNA"/>
</dbReference>
<accession>A0ABQ4PHH6</accession>
<keyword evidence="1" id="KW-0831">Ubiquinone biosynthesis</keyword>
<evidence type="ECO:0000313" key="3">
    <source>
        <dbReference type="EMBL" id="GIU46847.1"/>
    </source>
</evidence>
<comment type="subcellular location">
    <subcellularLocation>
        <location evidence="1">Cytoplasm</location>
    </subcellularLocation>
</comment>
<sequence>MKRDIVLLLSAAIETALQQAVKQSPQAYAKQHTLHGKVLCIQLTQLSWPIYLLFAKEIQVFSQYDDEITTQVEVDITTLYRLTEGANLTELIKQDKLKLEGDLNLLQSFSHFMQQVEFDFAEPLSKWIGDAPTHMLQQGAKQLRQGLADIFNKSRDHVGQLVVEEYRLSPHKIEFIHFSDRIDELKNDTDVLNQRIERLITRTHKTK</sequence>
<dbReference type="InterPro" id="IPR003033">
    <property type="entry name" value="SCP2_sterol-bd_dom"/>
</dbReference>
<keyword evidence="4" id="KW-1185">Reference proteome</keyword>
<feature type="domain" description="SCP2" evidence="2">
    <location>
        <begin position="18"/>
        <end position="113"/>
    </location>
</feature>
<organism evidence="3 4">
    <name type="scientific">Shewanella algidipiscicola</name>
    <dbReference type="NCBI Taxonomy" id="614070"/>
    <lineage>
        <taxon>Bacteria</taxon>
        <taxon>Pseudomonadati</taxon>
        <taxon>Pseudomonadota</taxon>
        <taxon>Gammaproteobacteria</taxon>
        <taxon>Alteromonadales</taxon>
        <taxon>Shewanellaceae</taxon>
        <taxon>Shewanella</taxon>
    </lineage>
</organism>
<comment type="function">
    <text evidence="1">Required for ubiquinone (coenzyme Q) biosynthesis. Binds hydrophobic ubiquinone biosynthetic intermediates via its SCP2 domain and is essential for the stability of the Ubi complex. May constitute a docking platform where Ubi enzymes assemble and access their SCP2-bound polyprenyl substrates.</text>
</comment>
<dbReference type="Pfam" id="PF02036">
    <property type="entry name" value="SCP2"/>
    <property type="match status" value="1"/>
</dbReference>
<name>A0ABQ4PHH6_9GAMM</name>
<comment type="pathway">
    <text evidence="1">Cofactor biosynthesis; ubiquinone biosynthesis.</text>
</comment>
<dbReference type="PANTHER" id="PTHR38693:SF1">
    <property type="entry name" value="UBIQUINONE BIOSYNTHESIS ACCESSORY FACTOR UBIJ"/>
    <property type="match status" value="1"/>
</dbReference>
<keyword evidence="1" id="KW-0963">Cytoplasm</keyword>
<comment type="caution">
    <text evidence="3">The sequence shown here is derived from an EMBL/GenBank/DDBJ whole genome shotgun (WGS) entry which is preliminary data.</text>
</comment>
<comment type="similarity">
    <text evidence="1">Belongs to the UbiJ family.</text>
</comment>
<dbReference type="RefSeq" id="WP_119978094.1">
    <property type="nucleotide sequence ID" value="NZ_BPFB01000018.1"/>
</dbReference>
<reference evidence="3 4" key="1">
    <citation type="submission" date="2021-05" db="EMBL/GenBank/DDBJ databases">
        <title>Molecular characterization for Shewanella algae harboring chromosomal blaOXA-55-like strains isolated from clinical and environment sample.</title>
        <authorList>
            <person name="Ohama Y."/>
            <person name="Aoki K."/>
            <person name="Harada S."/>
            <person name="Moriya K."/>
            <person name="Ishii Y."/>
            <person name="Tateda K."/>
        </authorList>
    </citation>
    <scope>NUCLEOTIDE SEQUENCE [LARGE SCALE GENOMIC DNA]</scope>
    <source>
        <strain evidence="3 4">LMG 23746</strain>
    </source>
</reference>
<dbReference type="Proteomes" id="UP000761574">
    <property type="component" value="Unassembled WGS sequence"/>
</dbReference>
<evidence type="ECO:0000313" key="4">
    <source>
        <dbReference type="Proteomes" id="UP000761574"/>
    </source>
</evidence>
<dbReference type="HAMAP" id="MF_02215">
    <property type="entry name" value="UbiJ"/>
    <property type="match status" value="1"/>
</dbReference>
<proteinExistence type="inferred from homology"/>
<dbReference type="SUPFAM" id="SSF55718">
    <property type="entry name" value="SCP-like"/>
    <property type="match status" value="1"/>
</dbReference>
<dbReference type="PANTHER" id="PTHR38693">
    <property type="entry name" value="UBIQUINONE BIOSYNTHESIS PROTEIN UBIJ"/>
    <property type="match status" value="1"/>
</dbReference>
<evidence type="ECO:0000256" key="1">
    <source>
        <dbReference type="HAMAP-Rule" id="MF_02215"/>
    </source>
</evidence>
<evidence type="ECO:0000259" key="2">
    <source>
        <dbReference type="Pfam" id="PF02036"/>
    </source>
</evidence>
<protein>
    <recommendedName>
        <fullName evidence="1">Ubiquinone biosynthesis accessory factor UbiJ</fullName>
    </recommendedName>
</protein>
<dbReference type="InterPro" id="IPR036527">
    <property type="entry name" value="SCP2_sterol-bd_dom_sf"/>
</dbReference>